<dbReference type="InterPro" id="IPR036244">
    <property type="entry name" value="TipA-like_antibiotic-bd"/>
</dbReference>
<keyword evidence="7" id="KW-1185">Reference proteome</keyword>
<evidence type="ECO:0000259" key="5">
    <source>
        <dbReference type="PROSITE" id="PS50937"/>
    </source>
</evidence>
<dbReference type="EMBL" id="CP138333">
    <property type="protein sequence ID" value="WZX30201.1"/>
    <property type="molecule type" value="Genomic_DNA"/>
</dbReference>
<dbReference type="InterPro" id="IPR009061">
    <property type="entry name" value="DNA-bd_dom_put_sf"/>
</dbReference>
<dbReference type="Gene3D" id="1.10.490.50">
    <property type="entry name" value="Antibiotic binding domain of TipA-like multidrug resistance regulators"/>
    <property type="match status" value="1"/>
</dbReference>
<gene>
    <name evidence="6" type="ORF">RQP18_03195</name>
</gene>
<protein>
    <submittedName>
        <fullName evidence="6">MerR family transcriptional regulator</fullName>
    </submittedName>
</protein>
<evidence type="ECO:0000313" key="7">
    <source>
        <dbReference type="Proteomes" id="UP001455384"/>
    </source>
</evidence>
<evidence type="ECO:0000256" key="1">
    <source>
        <dbReference type="ARBA" id="ARBA00023015"/>
    </source>
</evidence>
<evidence type="ECO:0000256" key="2">
    <source>
        <dbReference type="ARBA" id="ARBA00023125"/>
    </source>
</evidence>
<dbReference type="PANTHER" id="PTHR30204:SF90">
    <property type="entry name" value="HTH-TYPE TRANSCRIPTIONAL ACTIVATOR MTA"/>
    <property type="match status" value="1"/>
</dbReference>
<evidence type="ECO:0000256" key="4">
    <source>
        <dbReference type="ARBA" id="ARBA00023163"/>
    </source>
</evidence>
<dbReference type="PROSITE" id="PS50937">
    <property type="entry name" value="HTH_MERR_2"/>
    <property type="match status" value="1"/>
</dbReference>
<evidence type="ECO:0000256" key="3">
    <source>
        <dbReference type="ARBA" id="ARBA00023159"/>
    </source>
</evidence>
<keyword evidence="4" id="KW-0804">Transcription</keyword>
<dbReference type="PRINTS" id="PR00040">
    <property type="entry name" value="HTHMERR"/>
</dbReference>
<dbReference type="Pfam" id="PF13411">
    <property type="entry name" value="MerR_1"/>
    <property type="match status" value="1"/>
</dbReference>
<proteinExistence type="predicted"/>
<dbReference type="Proteomes" id="UP001455384">
    <property type="component" value="Chromosome"/>
</dbReference>
<dbReference type="InterPro" id="IPR000551">
    <property type="entry name" value="MerR-type_HTH_dom"/>
</dbReference>
<keyword evidence="3" id="KW-0010">Activator</keyword>
<dbReference type="SUPFAM" id="SSF46955">
    <property type="entry name" value="Putative DNA-binding domain"/>
    <property type="match status" value="1"/>
</dbReference>
<dbReference type="CDD" id="cd01106">
    <property type="entry name" value="HTH_TipAL-Mta"/>
    <property type="match status" value="1"/>
</dbReference>
<sequence>MEYTVKALADLAGVSRRTLRYYDQTGLLRPARINSSGYRIYGQAEVDRLQLILFYRMLGVRLDEIEQILERPEFDAAEALRRHHAALIEERRTLDRLIQNVERTIEAKEGGRHMQDREKFEGFKKERLEENESRYGTEIREKYGEDTVRASNAKWMGMSEEDYDRMTVLEAELKEVLRDAVDNPTEARARRAAQLHKEWLMCTWTEYSKAAHQGLAEMYVADGRFRKYYDDVAPGAAEFLRDAIVQYAE</sequence>
<dbReference type="Pfam" id="PF07739">
    <property type="entry name" value="TipAS"/>
    <property type="match status" value="1"/>
</dbReference>
<name>A0ABZ3CJI8_9STAP</name>
<organism evidence="6 7">
    <name type="scientific">Salinicoccus bachuensis</name>
    <dbReference type="NCBI Taxonomy" id="3136731"/>
    <lineage>
        <taxon>Bacteria</taxon>
        <taxon>Bacillati</taxon>
        <taxon>Bacillota</taxon>
        <taxon>Bacilli</taxon>
        <taxon>Bacillales</taxon>
        <taxon>Staphylococcaceae</taxon>
        <taxon>Salinicoccus</taxon>
    </lineage>
</organism>
<dbReference type="SMART" id="SM00422">
    <property type="entry name" value="HTH_MERR"/>
    <property type="match status" value="1"/>
</dbReference>
<feature type="domain" description="HTH merR-type" evidence="5">
    <location>
        <begin position="1"/>
        <end position="71"/>
    </location>
</feature>
<dbReference type="RefSeq" id="WP_342388720.1">
    <property type="nucleotide sequence ID" value="NZ_CP138333.2"/>
</dbReference>
<dbReference type="InterPro" id="IPR012925">
    <property type="entry name" value="TipAS_dom"/>
</dbReference>
<dbReference type="SUPFAM" id="SSF89082">
    <property type="entry name" value="Antibiotic binding domain of TipA-like multidrug resistance regulators"/>
    <property type="match status" value="1"/>
</dbReference>
<reference evidence="7" key="1">
    <citation type="submission" date="2023-10" db="EMBL/GenBank/DDBJ databases">
        <title>Genome analysis and identification of Salinococcus sp. Bachu38 nov., a PGPR from the rhizosphere of Tamarix.</title>
        <authorList>
            <person name="Liang Z."/>
            <person name="Zhang X."/>
            <person name="Jia J."/>
            <person name="Chen X."/>
            <person name="Wang Y."/>
            <person name="Wang Q."/>
            <person name="Wang R."/>
        </authorList>
    </citation>
    <scope>NUCLEOTIDE SEQUENCE [LARGE SCALE GENOMIC DNA]</scope>
    <source>
        <strain evidence="7">Bachu38</strain>
    </source>
</reference>
<keyword evidence="1" id="KW-0805">Transcription regulation</keyword>
<dbReference type="InterPro" id="IPR047057">
    <property type="entry name" value="MerR_fam"/>
</dbReference>
<dbReference type="Gene3D" id="1.10.1660.10">
    <property type="match status" value="1"/>
</dbReference>
<evidence type="ECO:0000313" key="6">
    <source>
        <dbReference type="EMBL" id="WZX30201.1"/>
    </source>
</evidence>
<dbReference type="PANTHER" id="PTHR30204">
    <property type="entry name" value="REDOX-CYCLING DRUG-SENSING TRANSCRIPTIONAL ACTIVATOR SOXR"/>
    <property type="match status" value="1"/>
</dbReference>
<keyword evidence="2" id="KW-0238">DNA-binding</keyword>
<accession>A0ABZ3CJI8</accession>